<dbReference type="InParanoid" id="A0A067M7I5"/>
<evidence type="ECO:0000256" key="3">
    <source>
        <dbReference type="ARBA" id="ARBA00022692"/>
    </source>
</evidence>
<evidence type="ECO:0000256" key="7">
    <source>
        <dbReference type="SAM" id="Phobius"/>
    </source>
</evidence>
<feature type="transmembrane region" description="Helical" evidence="7">
    <location>
        <begin position="337"/>
        <end position="360"/>
    </location>
</feature>
<feature type="transmembrane region" description="Helical" evidence="7">
    <location>
        <begin position="489"/>
        <end position="508"/>
    </location>
</feature>
<evidence type="ECO:0000256" key="6">
    <source>
        <dbReference type="SAM" id="MobiDB-lite"/>
    </source>
</evidence>
<accession>A0A067M7I5</accession>
<dbReference type="InterPro" id="IPR002293">
    <property type="entry name" value="AA/rel_permease1"/>
</dbReference>
<dbReference type="PIRSF" id="PIRSF006060">
    <property type="entry name" value="AA_transporter"/>
    <property type="match status" value="1"/>
</dbReference>
<dbReference type="PANTHER" id="PTHR45649:SF14">
    <property type="entry name" value="GABA PERMEASE"/>
    <property type="match status" value="1"/>
</dbReference>
<feature type="transmembrane region" description="Helical" evidence="7">
    <location>
        <begin position="55"/>
        <end position="76"/>
    </location>
</feature>
<keyword evidence="3 7" id="KW-0812">Transmembrane</keyword>
<organism evidence="8 9">
    <name type="scientific">Botryobasidium botryosum (strain FD-172 SS1)</name>
    <dbReference type="NCBI Taxonomy" id="930990"/>
    <lineage>
        <taxon>Eukaryota</taxon>
        <taxon>Fungi</taxon>
        <taxon>Dikarya</taxon>
        <taxon>Basidiomycota</taxon>
        <taxon>Agaricomycotina</taxon>
        <taxon>Agaricomycetes</taxon>
        <taxon>Cantharellales</taxon>
        <taxon>Botryobasidiaceae</taxon>
        <taxon>Botryobasidium</taxon>
    </lineage>
</organism>
<protein>
    <recommendedName>
        <fullName evidence="10">Amino acid permease/ SLC12A domain-containing protein</fullName>
    </recommendedName>
</protein>
<evidence type="ECO:0000256" key="4">
    <source>
        <dbReference type="ARBA" id="ARBA00022989"/>
    </source>
</evidence>
<evidence type="ECO:0000313" key="8">
    <source>
        <dbReference type="EMBL" id="KDQ07546.1"/>
    </source>
</evidence>
<feature type="transmembrane region" description="Helical" evidence="7">
    <location>
        <begin position="455"/>
        <end position="477"/>
    </location>
</feature>
<feature type="transmembrane region" description="Helical" evidence="7">
    <location>
        <begin position="134"/>
        <end position="157"/>
    </location>
</feature>
<comment type="subcellular location">
    <subcellularLocation>
        <location evidence="1">Membrane</location>
        <topology evidence="1">Multi-pass membrane protein</topology>
    </subcellularLocation>
</comment>
<evidence type="ECO:0000256" key="2">
    <source>
        <dbReference type="ARBA" id="ARBA00022448"/>
    </source>
</evidence>
<evidence type="ECO:0008006" key="10">
    <source>
        <dbReference type="Google" id="ProtNLM"/>
    </source>
</evidence>
<keyword evidence="5 7" id="KW-0472">Membrane</keyword>
<dbReference type="Proteomes" id="UP000027195">
    <property type="component" value="Unassembled WGS sequence"/>
</dbReference>
<dbReference type="Pfam" id="PF13520">
    <property type="entry name" value="AA_permease_2"/>
    <property type="match status" value="1"/>
</dbReference>
<sequence length="566" mass="61091">MAPFKLRRWTTPTTRPPLTTAQMSAMQPEPSSELDASTGEDSFGYKHEMGQRFSVLSLIGLAFAIANSWLGMALTLGVSLPSGGPSVVLWGDIVAGVGSMALASSLAEICSVYPTAAGQYYWTAALASPQHYRILSWVCGWFNVAGWVFIVAAISFFDANLVTSIIVFFHNDYIPQRWHTYLIFIAFTLGSLLINIFGVRLLPRLNRLGFYCSIGGLVVVCIVLLATASPNFQPGHFVFGGFINNTGWSDGVAWMLGLLQATFALTGYDACAHMVEEIPDPGRHAPRAMVLTVFVGVVTSFIFLVIFLFSAADFDAALASPAGPLLEIFHQATGNKGGAFCLIIIPLICAAFGTQAVLTASSRIVYAFARDGGLPFSGTLSKVDKKLQVPIPALLFCVGWTLAFGAISLGSTTAFNAVLSSSVIALNVSYAMPIAVLLYHGRSRLPRGSYYQGPILGYVSNIFALIFVAVTSVFFFFPPALPVNPTTMNYTSVVFAIVGLISGVTWFTQGRKHYRGPLKVHDKEFETVRTEAPPNESLLQERTPGEKIEIERSGVFTMVTAASERG</sequence>
<evidence type="ECO:0000313" key="9">
    <source>
        <dbReference type="Proteomes" id="UP000027195"/>
    </source>
</evidence>
<evidence type="ECO:0000256" key="1">
    <source>
        <dbReference type="ARBA" id="ARBA00004141"/>
    </source>
</evidence>
<dbReference type="STRING" id="930990.A0A067M7I5"/>
<proteinExistence type="predicted"/>
<dbReference type="HOGENOM" id="CLU_004495_2_3_1"/>
<feature type="transmembrane region" description="Helical" evidence="7">
    <location>
        <begin position="417"/>
        <end position="439"/>
    </location>
</feature>
<gene>
    <name evidence="8" type="ORF">BOTBODRAFT_59943</name>
</gene>
<feature type="compositionally biased region" description="Low complexity" evidence="6">
    <location>
        <begin position="9"/>
        <end position="20"/>
    </location>
</feature>
<dbReference type="OrthoDB" id="3900342at2759"/>
<feature type="transmembrane region" description="Helical" evidence="7">
    <location>
        <begin position="177"/>
        <end position="196"/>
    </location>
</feature>
<keyword evidence="4 7" id="KW-1133">Transmembrane helix</keyword>
<reference evidence="9" key="1">
    <citation type="journal article" date="2014" name="Proc. Natl. Acad. Sci. U.S.A.">
        <title>Extensive sampling of basidiomycete genomes demonstrates inadequacy of the white-rot/brown-rot paradigm for wood decay fungi.</title>
        <authorList>
            <person name="Riley R."/>
            <person name="Salamov A.A."/>
            <person name="Brown D.W."/>
            <person name="Nagy L.G."/>
            <person name="Floudas D."/>
            <person name="Held B.W."/>
            <person name="Levasseur A."/>
            <person name="Lombard V."/>
            <person name="Morin E."/>
            <person name="Otillar R."/>
            <person name="Lindquist E.A."/>
            <person name="Sun H."/>
            <person name="LaButti K.M."/>
            <person name="Schmutz J."/>
            <person name="Jabbour D."/>
            <person name="Luo H."/>
            <person name="Baker S.E."/>
            <person name="Pisabarro A.G."/>
            <person name="Walton J.D."/>
            <person name="Blanchette R.A."/>
            <person name="Henrissat B."/>
            <person name="Martin F."/>
            <person name="Cullen D."/>
            <person name="Hibbett D.S."/>
            <person name="Grigoriev I.V."/>
        </authorList>
    </citation>
    <scope>NUCLEOTIDE SEQUENCE [LARGE SCALE GENOMIC DNA]</scope>
    <source>
        <strain evidence="9">FD-172 SS1</strain>
    </source>
</reference>
<feature type="transmembrane region" description="Helical" evidence="7">
    <location>
        <begin position="391"/>
        <end position="411"/>
    </location>
</feature>
<keyword evidence="2" id="KW-0813">Transport</keyword>
<feature type="transmembrane region" description="Helical" evidence="7">
    <location>
        <begin position="88"/>
        <end position="113"/>
    </location>
</feature>
<feature type="region of interest" description="Disordered" evidence="6">
    <location>
        <begin position="1"/>
        <end position="39"/>
    </location>
</feature>
<dbReference type="Gene3D" id="1.20.1740.10">
    <property type="entry name" value="Amino acid/polyamine transporter I"/>
    <property type="match status" value="1"/>
</dbReference>
<dbReference type="AlphaFoldDB" id="A0A067M7I5"/>
<dbReference type="GO" id="GO:0016020">
    <property type="term" value="C:membrane"/>
    <property type="evidence" value="ECO:0007669"/>
    <property type="project" value="UniProtKB-SubCell"/>
</dbReference>
<dbReference type="EMBL" id="KL198105">
    <property type="protein sequence ID" value="KDQ07546.1"/>
    <property type="molecule type" value="Genomic_DNA"/>
</dbReference>
<dbReference type="PANTHER" id="PTHR45649">
    <property type="entry name" value="AMINO-ACID PERMEASE BAT1"/>
    <property type="match status" value="1"/>
</dbReference>
<feature type="transmembrane region" description="Helical" evidence="7">
    <location>
        <begin position="208"/>
        <end position="228"/>
    </location>
</feature>
<feature type="transmembrane region" description="Helical" evidence="7">
    <location>
        <begin position="289"/>
        <end position="312"/>
    </location>
</feature>
<keyword evidence="9" id="KW-1185">Reference proteome</keyword>
<evidence type="ECO:0000256" key="5">
    <source>
        <dbReference type="ARBA" id="ARBA00023136"/>
    </source>
</evidence>
<dbReference type="GO" id="GO:0022857">
    <property type="term" value="F:transmembrane transporter activity"/>
    <property type="evidence" value="ECO:0007669"/>
    <property type="project" value="InterPro"/>
</dbReference>
<name>A0A067M7I5_BOTB1</name>